<dbReference type="AlphaFoldDB" id="B4W1B4"/>
<keyword evidence="1" id="KW-0472">Membrane</keyword>
<reference evidence="2 3" key="1">
    <citation type="submission" date="2008-07" db="EMBL/GenBank/DDBJ databases">
        <authorList>
            <person name="Tandeau de Marsac N."/>
            <person name="Ferriera S."/>
            <person name="Johnson J."/>
            <person name="Kravitz S."/>
            <person name="Beeson K."/>
            <person name="Sutton G."/>
            <person name="Rogers Y.-H."/>
            <person name="Friedman R."/>
            <person name="Frazier M."/>
            <person name="Venter J.C."/>
        </authorList>
    </citation>
    <scope>NUCLEOTIDE SEQUENCE [LARGE SCALE GENOMIC DNA]</scope>
    <source>
        <strain evidence="2 3">PCC 7420</strain>
    </source>
</reference>
<dbReference type="Proteomes" id="UP000003835">
    <property type="component" value="Unassembled WGS sequence"/>
</dbReference>
<evidence type="ECO:0000256" key="1">
    <source>
        <dbReference type="SAM" id="Phobius"/>
    </source>
</evidence>
<proteinExistence type="predicted"/>
<sequence length="41" mass="4848">MGNIEVSTSVNGKWVLNNFNIYILFLFFLHIWGKLGYKQEL</sequence>
<name>B4W1B4_9CYAN</name>
<keyword evidence="1" id="KW-1133">Transmembrane helix</keyword>
<keyword evidence="1" id="KW-0812">Transmembrane</keyword>
<organism evidence="2 3">
    <name type="scientific">Coleofasciculus chthonoplastes PCC 7420</name>
    <dbReference type="NCBI Taxonomy" id="118168"/>
    <lineage>
        <taxon>Bacteria</taxon>
        <taxon>Bacillati</taxon>
        <taxon>Cyanobacteriota</taxon>
        <taxon>Cyanophyceae</taxon>
        <taxon>Coleofasciculales</taxon>
        <taxon>Coleofasciculaceae</taxon>
        <taxon>Coleofasciculus</taxon>
    </lineage>
</organism>
<dbReference type="HOGENOM" id="CLU_3268487_0_0_3"/>
<feature type="transmembrane region" description="Helical" evidence="1">
    <location>
        <begin position="19"/>
        <end position="37"/>
    </location>
</feature>
<evidence type="ECO:0000313" key="3">
    <source>
        <dbReference type="Proteomes" id="UP000003835"/>
    </source>
</evidence>
<protein>
    <submittedName>
        <fullName evidence="2">Uncharacterized protein</fullName>
    </submittedName>
</protein>
<dbReference type="EMBL" id="DS989867">
    <property type="protein sequence ID" value="EDX72050.1"/>
    <property type="molecule type" value="Genomic_DNA"/>
</dbReference>
<accession>B4W1B4</accession>
<evidence type="ECO:0000313" key="2">
    <source>
        <dbReference type="EMBL" id="EDX72050.1"/>
    </source>
</evidence>
<gene>
    <name evidence="2" type="ORF">MC7420_7530</name>
</gene>
<keyword evidence="3" id="KW-1185">Reference proteome</keyword>